<accession>A0A1R3JNB8</accession>
<name>A0A1R3JNB8_COCAP</name>
<gene>
    <name evidence="1" type="ORF">CCACVL1_04982</name>
</gene>
<organism evidence="1 2">
    <name type="scientific">Corchorus capsularis</name>
    <name type="common">Jute</name>
    <dbReference type="NCBI Taxonomy" id="210143"/>
    <lineage>
        <taxon>Eukaryota</taxon>
        <taxon>Viridiplantae</taxon>
        <taxon>Streptophyta</taxon>
        <taxon>Embryophyta</taxon>
        <taxon>Tracheophyta</taxon>
        <taxon>Spermatophyta</taxon>
        <taxon>Magnoliopsida</taxon>
        <taxon>eudicotyledons</taxon>
        <taxon>Gunneridae</taxon>
        <taxon>Pentapetalae</taxon>
        <taxon>rosids</taxon>
        <taxon>malvids</taxon>
        <taxon>Malvales</taxon>
        <taxon>Malvaceae</taxon>
        <taxon>Grewioideae</taxon>
        <taxon>Apeibeae</taxon>
        <taxon>Corchorus</taxon>
    </lineage>
</organism>
<comment type="caution">
    <text evidence="1">The sequence shown here is derived from an EMBL/GenBank/DDBJ whole genome shotgun (WGS) entry which is preliminary data.</text>
</comment>
<evidence type="ECO:0000313" key="1">
    <source>
        <dbReference type="EMBL" id="OMO96368.1"/>
    </source>
</evidence>
<protein>
    <submittedName>
        <fullName evidence="1">Uncharacterized protein</fullName>
    </submittedName>
</protein>
<dbReference type="AlphaFoldDB" id="A0A1R3JNB8"/>
<proteinExistence type="predicted"/>
<dbReference type="Proteomes" id="UP000188268">
    <property type="component" value="Unassembled WGS sequence"/>
</dbReference>
<keyword evidence="2" id="KW-1185">Reference proteome</keyword>
<sequence length="54" mass="6068">MTERQGGTYEMAKLGTCVGNCSMRTILGVDELEKRRQLLEIHELKTENPDSSVV</sequence>
<reference evidence="1 2" key="1">
    <citation type="submission" date="2013-09" db="EMBL/GenBank/DDBJ databases">
        <title>Corchorus capsularis genome sequencing.</title>
        <authorList>
            <person name="Alam M."/>
            <person name="Haque M.S."/>
            <person name="Islam M.S."/>
            <person name="Emdad E.M."/>
            <person name="Islam M.M."/>
            <person name="Ahmed B."/>
            <person name="Halim A."/>
            <person name="Hossen Q.M.M."/>
            <person name="Hossain M.Z."/>
            <person name="Ahmed R."/>
            <person name="Khan M.M."/>
            <person name="Islam R."/>
            <person name="Rashid M.M."/>
            <person name="Khan S.A."/>
            <person name="Rahman M.S."/>
            <person name="Alam M."/>
        </authorList>
    </citation>
    <scope>NUCLEOTIDE SEQUENCE [LARGE SCALE GENOMIC DNA]</scope>
    <source>
        <strain evidence="2">cv. CVL-1</strain>
        <tissue evidence="1">Whole seedling</tissue>
    </source>
</reference>
<evidence type="ECO:0000313" key="2">
    <source>
        <dbReference type="Proteomes" id="UP000188268"/>
    </source>
</evidence>
<dbReference type="EMBL" id="AWWV01007463">
    <property type="protein sequence ID" value="OMO96368.1"/>
    <property type="molecule type" value="Genomic_DNA"/>
</dbReference>
<dbReference type="Gramene" id="OMO96368">
    <property type="protein sequence ID" value="OMO96368"/>
    <property type="gene ID" value="CCACVL1_04982"/>
</dbReference>